<name>A0A8J5ZUY4_GALPY</name>
<gene>
    <name evidence="1" type="ORF">J0S82_001610</name>
</gene>
<evidence type="ECO:0000313" key="2">
    <source>
        <dbReference type="Proteomes" id="UP000700334"/>
    </source>
</evidence>
<dbReference type="AlphaFoldDB" id="A0A8J5ZUY4"/>
<sequence>MSDLEGSTHCCRKRDYMAWTDKRRTSTLL</sequence>
<proteinExistence type="predicted"/>
<dbReference type="EMBL" id="JAGFMF010012069">
    <property type="protein sequence ID" value="KAG8508108.1"/>
    <property type="molecule type" value="Genomic_DNA"/>
</dbReference>
<evidence type="ECO:0000313" key="1">
    <source>
        <dbReference type="EMBL" id="KAG8508108.1"/>
    </source>
</evidence>
<dbReference type="Proteomes" id="UP000700334">
    <property type="component" value="Unassembled WGS sequence"/>
</dbReference>
<protein>
    <submittedName>
        <fullName evidence="1">Uncharacterized protein</fullName>
    </submittedName>
</protein>
<comment type="caution">
    <text evidence="1">The sequence shown here is derived from an EMBL/GenBank/DDBJ whole genome shotgun (WGS) entry which is preliminary data.</text>
</comment>
<accession>A0A8J5ZUY4</accession>
<reference evidence="1" key="1">
    <citation type="journal article" date="2021" name="Evol. Appl.">
        <title>The genome of the Pyrenean desman and the effects of bottlenecks and inbreeding on the genomic landscape of an endangered species.</title>
        <authorList>
            <person name="Escoda L."/>
            <person name="Castresana J."/>
        </authorList>
    </citation>
    <scope>NUCLEOTIDE SEQUENCE</scope>
    <source>
        <strain evidence="1">IBE-C5619</strain>
    </source>
</reference>
<keyword evidence="2" id="KW-1185">Reference proteome</keyword>
<organism evidence="1 2">
    <name type="scientific">Galemys pyrenaicus</name>
    <name type="common">Iberian desman</name>
    <name type="synonym">Pyrenean desman</name>
    <dbReference type="NCBI Taxonomy" id="202257"/>
    <lineage>
        <taxon>Eukaryota</taxon>
        <taxon>Metazoa</taxon>
        <taxon>Chordata</taxon>
        <taxon>Craniata</taxon>
        <taxon>Vertebrata</taxon>
        <taxon>Euteleostomi</taxon>
        <taxon>Mammalia</taxon>
        <taxon>Eutheria</taxon>
        <taxon>Laurasiatheria</taxon>
        <taxon>Eulipotyphla</taxon>
        <taxon>Talpidae</taxon>
        <taxon>Galemys</taxon>
    </lineage>
</organism>